<evidence type="ECO:0000256" key="2">
    <source>
        <dbReference type="ARBA" id="ARBA00023125"/>
    </source>
</evidence>
<dbReference type="PRINTS" id="PR00598">
    <property type="entry name" value="HTHMARR"/>
</dbReference>
<evidence type="ECO:0000313" key="6">
    <source>
        <dbReference type="Proteomes" id="UP001596337"/>
    </source>
</evidence>
<dbReference type="InterPro" id="IPR023187">
    <property type="entry name" value="Tscrpt_reg_MarR-type_CS"/>
</dbReference>
<sequence>MAQAAHERTLASQLRLAVVRLNRRLRAQHPQSSVSLTQLSAMSTLHKCGALTPGRLAAKEGVQPPSMTRVIAALERLGYVERQPHPTDGRQAIVELSDSGREYVEATISAREAWLDERLAKLSSDEREILSEAAEIIERMAGR</sequence>
<proteinExistence type="predicted"/>
<dbReference type="PROSITE" id="PS01117">
    <property type="entry name" value="HTH_MARR_1"/>
    <property type="match status" value="1"/>
</dbReference>
<dbReference type="RefSeq" id="WP_345395590.1">
    <property type="nucleotide sequence ID" value="NZ_BAABLA010000024.1"/>
</dbReference>
<evidence type="ECO:0000259" key="4">
    <source>
        <dbReference type="PROSITE" id="PS50995"/>
    </source>
</evidence>
<dbReference type="PANTHER" id="PTHR39515:SF2">
    <property type="entry name" value="HTH-TYPE TRANSCRIPTIONAL REGULATOR RV0880"/>
    <property type="match status" value="1"/>
</dbReference>
<organism evidence="5 6">
    <name type="scientific">Haloechinothrix salitolerans</name>
    <dbReference type="NCBI Taxonomy" id="926830"/>
    <lineage>
        <taxon>Bacteria</taxon>
        <taxon>Bacillati</taxon>
        <taxon>Actinomycetota</taxon>
        <taxon>Actinomycetes</taxon>
        <taxon>Pseudonocardiales</taxon>
        <taxon>Pseudonocardiaceae</taxon>
        <taxon>Haloechinothrix</taxon>
    </lineage>
</organism>
<dbReference type="EMBL" id="JBHSXX010000001">
    <property type="protein sequence ID" value="MFC6866501.1"/>
    <property type="molecule type" value="Genomic_DNA"/>
</dbReference>
<dbReference type="PROSITE" id="PS50995">
    <property type="entry name" value="HTH_MARR_2"/>
    <property type="match status" value="1"/>
</dbReference>
<dbReference type="InterPro" id="IPR036390">
    <property type="entry name" value="WH_DNA-bd_sf"/>
</dbReference>
<dbReference type="InterPro" id="IPR000835">
    <property type="entry name" value="HTH_MarR-typ"/>
</dbReference>
<evidence type="ECO:0000256" key="1">
    <source>
        <dbReference type="ARBA" id="ARBA00023015"/>
    </source>
</evidence>
<evidence type="ECO:0000313" key="5">
    <source>
        <dbReference type="EMBL" id="MFC6866501.1"/>
    </source>
</evidence>
<keyword evidence="3" id="KW-0804">Transcription</keyword>
<keyword evidence="1" id="KW-0805">Transcription regulation</keyword>
<keyword evidence="6" id="KW-1185">Reference proteome</keyword>
<reference evidence="6" key="1">
    <citation type="journal article" date="2019" name="Int. J. Syst. Evol. Microbiol.">
        <title>The Global Catalogue of Microorganisms (GCM) 10K type strain sequencing project: providing services to taxonomists for standard genome sequencing and annotation.</title>
        <authorList>
            <consortium name="The Broad Institute Genomics Platform"/>
            <consortium name="The Broad Institute Genome Sequencing Center for Infectious Disease"/>
            <person name="Wu L."/>
            <person name="Ma J."/>
        </authorList>
    </citation>
    <scope>NUCLEOTIDE SEQUENCE [LARGE SCALE GENOMIC DNA]</scope>
    <source>
        <strain evidence="6">KCTC 32255</strain>
    </source>
</reference>
<protein>
    <submittedName>
        <fullName evidence="5">MarR family winged helix-turn-helix transcriptional regulator</fullName>
    </submittedName>
</protein>
<evidence type="ECO:0000256" key="3">
    <source>
        <dbReference type="ARBA" id="ARBA00023163"/>
    </source>
</evidence>
<dbReference type="InterPro" id="IPR036388">
    <property type="entry name" value="WH-like_DNA-bd_sf"/>
</dbReference>
<feature type="domain" description="HTH marR-type" evidence="4">
    <location>
        <begin position="7"/>
        <end position="139"/>
    </location>
</feature>
<dbReference type="SUPFAM" id="SSF46785">
    <property type="entry name" value="Winged helix' DNA-binding domain"/>
    <property type="match status" value="1"/>
</dbReference>
<dbReference type="SMART" id="SM00347">
    <property type="entry name" value="HTH_MARR"/>
    <property type="match status" value="1"/>
</dbReference>
<dbReference type="Pfam" id="PF01047">
    <property type="entry name" value="MarR"/>
    <property type="match status" value="1"/>
</dbReference>
<dbReference type="InterPro" id="IPR052526">
    <property type="entry name" value="HTH-type_Bedaq_tolerance"/>
</dbReference>
<name>A0ABW2BTY7_9PSEU</name>
<dbReference type="PANTHER" id="PTHR39515">
    <property type="entry name" value="CONSERVED PROTEIN"/>
    <property type="match status" value="1"/>
</dbReference>
<gene>
    <name evidence="5" type="ORF">ACFQGD_05030</name>
</gene>
<comment type="caution">
    <text evidence="5">The sequence shown here is derived from an EMBL/GenBank/DDBJ whole genome shotgun (WGS) entry which is preliminary data.</text>
</comment>
<dbReference type="Gene3D" id="1.10.10.10">
    <property type="entry name" value="Winged helix-like DNA-binding domain superfamily/Winged helix DNA-binding domain"/>
    <property type="match status" value="1"/>
</dbReference>
<dbReference type="Proteomes" id="UP001596337">
    <property type="component" value="Unassembled WGS sequence"/>
</dbReference>
<keyword evidence="2" id="KW-0238">DNA-binding</keyword>
<accession>A0ABW2BTY7</accession>